<sequence length="250" mass="27615">MSEPSRRICKIVLRIFSQLLWLAALVIALSGIFLLINFKHCRLFFEDESIILPALLAVVAALFLLAAGIAGCCASEKESPCLQGIFVYFLIIVFCLEATAAALSYISVEKMGSELAPFERVFHQYNGSSKDPDTQAVDFLQKELHCCGVHGFQDWQTSPWFNESGHTRVPPSCCNSTFTNCTGSVDQPELLFTKGCQGKLEDVLSFILYLILWSSVGAAGIQVVGLVSVSVLMKESPLQEYRILDRDPFS</sequence>
<keyword evidence="4 6" id="KW-1133">Transmembrane helix</keyword>
<dbReference type="InterPro" id="IPR000301">
    <property type="entry name" value="Tetraspanin_animals"/>
</dbReference>
<comment type="subcellular location">
    <subcellularLocation>
        <location evidence="1 6">Membrane</location>
        <topology evidence="1 6">Multi-pass membrane protein</topology>
    </subcellularLocation>
</comment>
<reference evidence="7" key="1">
    <citation type="submission" date="2022-02" db="EMBL/GenBank/DDBJ databases">
        <title>Atlantic sturgeon de novo genome assembly.</title>
        <authorList>
            <person name="Stock M."/>
            <person name="Klopp C."/>
            <person name="Guiguen Y."/>
            <person name="Cabau C."/>
            <person name="Parinello H."/>
            <person name="Santidrian Yebra-Pimentel E."/>
            <person name="Kuhl H."/>
            <person name="Dirks R.P."/>
            <person name="Guessner J."/>
            <person name="Wuertz S."/>
            <person name="Du K."/>
            <person name="Schartl M."/>
        </authorList>
    </citation>
    <scope>NUCLEOTIDE SEQUENCE</scope>
    <source>
        <strain evidence="7">STURGEONOMICS-FGT-2020</strain>
        <tissue evidence="7">Whole blood</tissue>
    </source>
</reference>
<dbReference type="InterPro" id="IPR008952">
    <property type="entry name" value="Tetraspanin_EC2_sf"/>
</dbReference>
<evidence type="ECO:0000256" key="1">
    <source>
        <dbReference type="ARBA" id="ARBA00004141"/>
    </source>
</evidence>
<dbReference type="GO" id="GO:0005886">
    <property type="term" value="C:plasma membrane"/>
    <property type="evidence" value="ECO:0007669"/>
    <property type="project" value="TreeGrafter"/>
</dbReference>
<dbReference type="Proteomes" id="UP001230051">
    <property type="component" value="Unassembled WGS sequence"/>
</dbReference>
<evidence type="ECO:0000256" key="5">
    <source>
        <dbReference type="ARBA" id="ARBA00023136"/>
    </source>
</evidence>
<keyword evidence="3 6" id="KW-0812">Transmembrane</keyword>
<keyword evidence="5 6" id="KW-0472">Membrane</keyword>
<dbReference type="PANTHER" id="PTHR19282:SF477">
    <property type="entry name" value="TETRASPANIN"/>
    <property type="match status" value="1"/>
</dbReference>
<evidence type="ECO:0000256" key="4">
    <source>
        <dbReference type="ARBA" id="ARBA00022989"/>
    </source>
</evidence>
<dbReference type="Pfam" id="PF00335">
    <property type="entry name" value="Tetraspanin"/>
    <property type="match status" value="1"/>
</dbReference>
<proteinExistence type="inferred from homology"/>
<evidence type="ECO:0000313" key="8">
    <source>
        <dbReference type="Proteomes" id="UP001230051"/>
    </source>
</evidence>
<dbReference type="AlphaFoldDB" id="A0AAD8CDQ2"/>
<evidence type="ECO:0000256" key="6">
    <source>
        <dbReference type="RuleBase" id="RU361218"/>
    </source>
</evidence>
<protein>
    <recommendedName>
        <fullName evidence="6">Tetraspanin</fullName>
    </recommendedName>
</protein>
<name>A0AAD8CDQ2_ACIOX</name>
<organism evidence="7 8">
    <name type="scientific">Acipenser oxyrinchus oxyrinchus</name>
    <dbReference type="NCBI Taxonomy" id="40147"/>
    <lineage>
        <taxon>Eukaryota</taxon>
        <taxon>Metazoa</taxon>
        <taxon>Chordata</taxon>
        <taxon>Craniata</taxon>
        <taxon>Vertebrata</taxon>
        <taxon>Euteleostomi</taxon>
        <taxon>Actinopterygii</taxon>
        <taxon>Chondrostei</taxon>
        <taxon>Acipenseriformes</taxon>
        <taxon>Acipenseridae</taxon>
        <taxon>Acipenser</taxon>
    </lineage>
</organism>
<evidence type="ECO:0000313" key="7">
    <source>
        <dbReference type="EMBL" id="KAK1138781.1"/>
    </source>
</evidence>
<dbReference type="PANTHER" id="PTHR19282">
    <property type="entry name" value="TETRASPANIN"/>
    <property type="match status" value="1"/>
</dbReference>
<dbReference type="Gene3D" id="1.10.1450.10">
    <property type="entry name" value="Tetraspanin"/>
    <property type="match status" value="1"/>
</dbReference>
<comment type="caution">
    <text evidence="7">The sequence shown here is derived from an EMBL/GenBank/DDBJ whole genome shotgun (WGS) entry which is preliminary data.</text>
</comment>
<dbReference type="InterPro" id="IPR018499">
    <property type="entry name" value="Tetraspanin/Peripherin"/>
</dbReference>
<evidence type="ECO:0000256" key="2">
    <source>
        <dbReference type="ARBA" id="ARBA00006840"/>
    </source>
</evidence>
<feature type="transmembrane region" description="Helical" evidence="6">
    <location>
        <begin position="50"/>
        <end position="73"/>
    </location>
</feature>
<evidence type="ECO:0000256" key="3">
    <source>
        <dbReference type="ARBA" id="ARBA00022692"/>
    </source>
</evidence>
<accession>A0AAD8CDQ2</accession>
<dbReference type="EMBL" id="JAGXEW010000505">
    <property type="protein sequence ID" value="KAK1138781.1"/>
    <property type="molecule type" value="Genomic_DNA"/>
</dbReference>
<dbReference type="PIRSF" id="PIRSF002419">
    <property type="entry name" value="Tetraspanin"/>
    <property type="match status" value="1"/>
</dbReference>
<gene>
    <name evidence="7" type="primary">TSPAN3</name>
    <name evidence="7" type="ORF">AOXY_G37739</name>
</gene>
<feature type="transmembrane region" description="Helical" evidence="6">
    <location>
        <begin position="207"/>
        <end position="232"/>
    </location>
</feature>
<keyword evidence="8" id="KW-1185">Reference proteome</keyword>
<dbReference type="SUPFAM" id="SSF48652">
    <property type="entry name" value="Tetraspanin"/>
    <property type="match status" value="1"/>
</dbReference>
<dbReference type="PRINTS" id="PR00259">
    <property type="entry name" value="TMFOUR"/>
</dbReference>
<feature type="transmembrane region" description="Helical" evidence="6">
    <location>
        <begin position="85"/>
        <end position="108"/>
    </location>
</feature>
<comment type="similarity">
    <text evidence="2 6">Belongs to the tetraspanin (TM4SF) family.</text>
</comment>
<feature type="transmembrane region" description="Helical" evidence="6">
    <location>
        <begin position="12"/>
        <end position="38"/>
    </location>
</feature>